<dbReference type="OrthoDB" id="9766107at2"/>
<dbReference type="InterPro" id="IPR000917">
    <property type="entry name" value="Sulfatase_N"/>
</dbReference>
<sequence length="486" mass="55575">MTGKPNIILIITDQQRVDTINALGAPWMKTPVLDKLAREGAAFTNCYVTSPVCVGSRASLFMGQYPHATGVFTNFHPWEPTWVKSLADAGYHCVNIGKMHINPYDAKGGFHQRFFVENKDRPLFLDEHPRALYDEWDKALHARKLEKPSRYTRHAADPEGYQRALGAFPWHLDEDMHSDMFIGDHAVWWLKERRSEAPLFLQIGFPGPHPPYDPLPRYLEMYQDVDIPVPEVTAEELAAQPRSQGQLRNNMIRNNYDSVSWTDQPSREDLLRIRRHYAANVTMIDDKVGEILKTLDEKGYLDNALVIFTSDHGDALGDHGHIQKWTMYDSSVKVPLILWSKNGVVPRSSPALVQLMDVAPTILEAAGLTPPKAFEAKSLWPILNGDVTDIRQEVWSELARDHIQTGAEYMVMRRDTKWKVVYYLGEDQGELYDLESDPGELRNLWTSPDHRDLRDSLVHEVLVWQLRGAIASRQQVTPKPQQPMLI</sequence>
<proteinExistence type="predicted"/>
<protein>
    <submittedName>
        <fullName evidence="4">DUF4976 domain-containing protein</fullName>
    </submittedName>
</protein>
<evidence type="ECO:0000259" key="3">
    <source>
        <dbReference type="Pfam" id="PF00884"/>
    </source>
</evidence>
<dbReference type="PANTHER" id="PTHR45953">
    <property type="entry name" value="IDURONATE 2-SULFATASE"/>
    <property type="match status" value="1"/>
</dbReference>
<dbReference type="SUPFAM" id="SSF53649">
    <property type="entry name" value="Alkaline phosphatase-like"/>
    <property type="match status" value="1"/>
</dbReference>
<feature type="domain" description="Sulfatase N-terminal" evidence="3">
    <location>
        <begin position="5"/>
        <end position="367"/>
    </location>
</feature>
<keyword evidence="2" id="KW-0378">Hydrolase</keyword>
<keyword evidence="5" id="KW-1185">Reference proteome</keyword>
<dbReference type="Pfam" id="PF00884">
    <property type="entry name" value="Sulfatase"/>
    <property type="match status" value="1"/>
</dbReference>
<evidence type="ECO:0000256" key="2">
    <source>
        <dbReference type="ARBA" id="ARBA00022801"/>
    </source>
</evidence>
<dbReference type="GO" id="GO:0005737">
    <property type="term" value="C:cytoplasm"/>
    <property type="evidence" value="ECO:0007669"/>
    <property type="project" value="TreeGrafter"/>
</dbReference>
<organism evidence="4 5">
    <name type="scientific">Rubrivivax rivuli</name>
    <dbReference type="NCBI Taxonomy" id="1862385"/>
    <lineage>
        <taxon>Bacteria</taxon>
        <taxon>Pseudomonadati</taxon>
        <taxon>Pseudomonadota</taxon>
        <taxon>Betaproteobacteria</taxon>
        <taxon>Burkholderiales</taxon>
        <taxon>Sphaerotilaceae</taxon>
        <taxon>Rubrivivax</taxon>
    </lineage>
</organism>
<dbReference type="GO" id="GO:0008484">
    <property type="term" value="F:sulfuric ester hydrolase activity"/>
    <property type="evidence" value="ECO:0007669"/>
    <property type="project" value="TreeGrafter"/>
</dbReference>
<accession>A0A437RGS9</accession>
<dbReference type="Proteomes" id="UP000285575">
    <property type="component" value="Unassembled WGS sequence"/>
</dbReference>
<reference evidence="4 5" key="1">
    <citation type="submission" date="2019-01" db="EMBL/GenBank/DDBJ databases">
        <authorList>
            <person name="Chen W.-M."/>
        </authorList>
    </citation>
    <scope>NUCLEOTIDE SEQUENCE [LARGE SCALE GENOMIC DNA]</scope>
    <source>
        <strain evidence="4 5">KYPY4</strain>
    </source>
</reference>
<evidence type="ECO:0000256" key="1">
    <source>
        <dbReference type="ARBA" id="ARBA00022723"/>
    </source>
</evidence>
<evidence type="ECO:0000313" key="5">
    <source>
        <dbReference type="Proteomes" id="UP000285575"/>
    </source>
</evidence>
<dbReference type="EMBL" id="SACR01000003">
    <property type="protein sequence ID" value="RVU45962.1"/>
    <property type="molecule type" value="Genomic_DNA"/>
</dbReference>
<dbReference type="PANTHER" id="PTHR45953:SF1">
    <property type="entry name" value="IDURONATE 2-SULFATASE"/>
    <property type="match status" value="1"/>
</dbReference>
<dbReference type="RefSeq" id="WP_128228334.1">
    <property type="nucleotide sequence ID" value="NZ_SACR01000003.1"/>
</dbReference>
<comment type="caution">
    <text evidence="4">The sequence shown here is derived from an EMBL/GenBank/DDBJ whole genome shotgun (WGS) entry which is preliminary data.</text>
</comment>
<name>A0A437RGS9_9BURK</name>
<gene>
    <name evidence="4" type="ORF">EOE66_08775</name>
</gene>
<dbReference type="AlphaFoldDB" id="A0A437RGS9"/>
<dbReference type="Gene3D" id="3.40.720.10">
    <property type="entry name" value="Alkaline Phosphatase, subunit A"/>
    <property type="match status" value="1"/>
</dbReference>
<dbReference type="GO" id="GO:0046872">
    <property type="term" value="F:metal ion binding"/>
    <property type="evidence" value="ECO:0007669"/>
    <property type="project" value="UniProtKB-KW"/>
</dbReference>
<dbReference type="InterPro" id="IPR017850">
    <property type="entry name" value="Alkaline_phosphatase_core_sf"/>
</dbReference>
<keyword evidence="1" id="KW-0479">Metal-binding</keyword>
<evidence type="ECO:0000313" key="4">
    <source>
        <dbReference type="EMBL" id="RVU45962.1"/>
    </source>
</evidence>